<keyword evidence="2" id="KW-1185">Reference proteome</keyword>
<evidence type="ECO:0000313" key="1">
    <source>
        <dbReference type="EMBL" id="PYH77376.1"/>
    </source>
</evidence>
<dbReference type="VEuPathDB" id="FungiDB:BO82DRAFT_181087"/>
<protein>
    <submittedName>
        <fullName evidence="1">Uncharacterized protein</fullName>
    </submittedName>
</protein>
<evidence type="ECO:0000313" key="2">
    <source>
        <dbReference type="Proteomes" id="UP000248340"/>
    </source>
</evidence>
<dbReference type="EMBL" id="KZ821742">
    <property type="protein sequence ID" value="PYH77376.1"/>
    <property type="molecule type" value="Genomic_DNA"/>
</dbReference>
<reference evidence="1 2" key="1">
    <citation type="submission" date="2016-12" db="EMBL/GenBank/DDBJ databases">
        <title>The genomes of Aspergillus section Nigri reveals drivers in fungal speciation.</title>
        <authorList>
            <consortium name="DOE Joint Genome Institute"/>
            <person name="Vesth T.C."/>
            <person name="Nybo J."/>
            <person name="Theobald S."/>
            <person name="Brandl J."/>
            <person name="Frisvad J.C."/>
            <person name="Nielsen K.F."/>
            <person name="Lyhne E.K."/>
            <person name="Kogle M.E."/>
            <person name="Kuo A."/>
            <person name="Riley R."/>
            <person name="Clum A."/>
            <person name="Nolan M."/>
            <person name="Lipzen A."/>
            <person name="Salamov A."/>
            <person name="Henrissat B."/>
            <person name="Wiebenga A."/>
            <person name="De Vries R.P."/>
            <person name="Grigoriev I.V."/>
            <person name="Mortensen U.H."/>
            <person name="Andersen M.R."/>
            <person name="Baker S.E."/>
        </authorList>
    </citation>
    <scope>NUCLEOTIDE SEQUENCE [LARGE SCALE GENOMIC DNA]</scope>
    <source>
        <strain evidence="1 2">CBS 121591</strain>
    </source>
</reference>
<proteinExistence type="predicted"/>
<dbReference type="GeneID" id="37133167"/>
<name>A0A319BUM0_9EURO</name>
<organism evidence="1 2">
    <name type="scientific">Aspergillus uvarum CBS 121591</name>
    <dbReference type="NCBI Taxonomy" id="1448315"/>
    <lineage>
        <taxon>Eukaryota</taxon>
        <taxon>Fungi</taxon>
        <taxon>Dikarya</taxon>
        <taxon>Ascomycota</taxon>
        <taxon>Pezizomycotina</taxon>
        <taxon>Eurotiomycetes</taxon>
        <taxon>Eurotiomycetidae</taxon>
        <taxon>Eurotiales</taxon>
        <taxon>Aspergillaceae</taxon>
        <taxon>Aspergillus</taxon>
        <taxon>Aspergillus subgen. Circumdati</taxon>
    </lineage>
</organism>
<accession>A0A319BUM0</accession>
<dbReference type="AlphaFoldDB" id="A0A319BUM0"/>
<dbReference type="Proteomes" id="UP000248340">
    <property type="component" value="Unassembled WGS sequence"/>
</dbReference>
<dbReference type="RefSeq" id="XP_025487576.1">
    <property type="nucleotide sequence ID" value="XM_025630426.1"/>
</dbReference>
<sequence length="146" mass="16794">MPYSWIRVVCANSGIAVRLKDGSTPSCQPRSQFQEFPMSFRVSKLMCHVVFILYPFEGVICAVGLDICIDLTVRLPSSARRTYRCLPKSVQPRPLFCCHNPPRFRKDFKNMSMHNAEYIYEIPLVELTTAAKKINIHNLHLLKHPT</sequence>
<gene>
    <name evidence="1" type="ORF">BO82DRAFT_181087</name>
</gene>